<sequence length="154" mass="17132">MILFTLPQAQWSNAKIKLGFKKRKPITIKTFSEYVGKLMRGGNVESMKCFPSNEFADKVIVNLNVSCVSMENRIGSHIDCRNIINIDAWGRTKGNAKFTKQVTKPSDFSSSIGKSSIFGFSARARNSRLFLSSPCEKIRTEKDTGTSGRASIIN</sequence>
<dbReference type="Proteomes" id="UP001054821">
    <property type="component" value="Chromosome 3"/>
</dbReference>
<reference evidence="1 2" key="1">
    <citation type="journal article" date="2022" name="G3 (Bethesda)">
        <title>Whole-genome sequence and methylome profiling of the almond [Prunus dulcis (Mill.) D.A. Webb] cultivar 'Nonpareil'.</title>
        <authorList>
            <person name="D'Amico-Willman K.M."/>
            <person name="Ouma W.Z."/>
            <person name="Meulia T."/>
            <person name="Sideli G.M."/>
            <person name="Gradziel T.M."/>
            <person name="Fresnedo-Ramirez J."/>
        </authorList>
    </citation>
    <scope>NUCLEOTIDE SEQUENCE [LARGE SCALE GENOMIC DNA]</scope>
    <source>
        <strain evidence="1">Clone GOH B32 T37-40</strain>
    </source>
</reference>
<keyword evidence="2" id="KW-1185">Reference proteome</keyword>
<protein>
    <submittedName>
        <fullName evidence="1">Uncharacterized protein</fullName>
    </submittedName>
</protein>
<gene>
    <name evidence="1" type="ORF">L3X38_016629</name>
</gene>
<dbReference type="AlphaFoldDB" id="A0AAD4ZA02"/>
<organism evidence="1 2">
    <name type="scientific">Prunus dulcis</name>
    <name type="common">Almond</name>
    <name type="synonym">Amygdalus dulcis</name>
    <dbReference type="NCBI Taxonomy" id="3755"/>
    <lineage>
        <taxon>Eukaryota</taxon>
        <taxon>Viridiplantae</taxon>
        <taxon>Streptophyta</taxon>
        <taxon>Embryophyta</taxon>
        <taxon>Tracheophyta</taxon>
        <taxon>Spermatophyta</taxon>
        <taxon>Magnoliopsida</taxon>
        <taxon>eudicotyledons</taxon>
        <taxon>Gunneridae</taxon>
        <taxon>Pentapetalae</taxon>
        <taxon>rosids</taxon>
        <taxon>fabids</taxon>
        <taxon>Rosales</taxon>
        <taxon>Rosaceae</taxon>
        <taxon>Amygdaloideae</taxon>
        <taxon>Amygdaleae</taxon>
        <taxon>Prunus</taxon>
    </lineage>
</organism>
<comment type="caution">
    <text evidence="1">The sequence shown here is derived from an EMBL/GenBank/DDBJ whole genome shotgun (WGS) entry which is preliminary data.</text>
</comment>
<proteinExistence type="predicted"/>
<dbReference type="EMBL" id="JAJFAZ020000003">
    <property type="protein sequence ID" value="KAI5337358.1"/>
    <property type="molecule type" value="Genomic_DNA"/>
</dbReference>
<name>A0AAD4ZA02_PRUDU</name>
<evidence type="ECO:0000313" key="1">
    <source>
        <dbReference type="EMBL" id="KAI5337358.1"/>
    </source>
</evidence>
<evidence type="ECO:0000313" key="2">
    <source>
        <dbReference type="Proteomes" id="UP001054821"/>
    </source>
</evidence>
<accession>A0AAD4ZA02</accession>